<organism evidence="1 2">
    <name type="scientific">Rhododendron molle</name>
    <name type="common">Chinese azalea</name>
    <name type="synonym">Azalea mollis</name>
    <dbReference type="NCBI Taxonomy" id="49168"/>
    <lineage>
        <taxon>Eukaryota</taxon>
        <taxon>Viridiplantae</taxon>
        <taxon>Streptophyta</taxon>
        <taxon>Embryophyta</taxon>
        <taxon>Tracheophyta</taxon>
        <taxon>Spermatophyta</taxon>
        <taxon>Magnoliopsida</taxon>
        <taxon>eudicotyledons</taxon>
        <taxon>Gunneridae</taxon>
        <taxon>Pentapetalae</taxon>
        <taxon>asterids</taxon>
        <taxon>Ericales</taxon>
        <taxon>Ericaceae</taxon>
        <taxon>Ericoideae</taxon>
        <taxon>Rhodoreae</taxon>
        <taxon>Rhododendron</taxon>
    </lineage>
</organism>
<proteinExistence type="predicted"/>
<evidence type="ECO:0000313" key="2">
    <source>
        <dbReference type="Proteomes" id="UP001062846"/>
    </source>
</evidence>
<sequence>MDAMVLMSCSCSNCESTLQKNAFEWGLSMIPHSEDAVQVTLNMLQVSLSGRDTTRYTSLTATIIQVCKAYMPWISRYALYDYKLGDID</sequence>
<dbReference type="Proteomes" id="UP001062846">
    <property type="component" value="Chromosome 6"/>
</dbReference>
<comment type="caution">
    <text evidence="1">The sequence shown here is derived from an EMBL/GenBank/DDBJ whole genome shotgun (WGS) entry which is preliminary data.</text>
</comment>
<reference evidence="1" key="1">
    <citation type="submission" date="2022-02" db="EMBL/GenBank/DDBJ databases">
        <title>Plant Genome Project.</title>
        <authorList>
            <person name="Zhang R.-G."/>
        </authorList>
    </citation>
    <scope>NUCLEOTIDE SEQUENCE</scope>
    <source>
        <strain evidence="1">AT1</strain>
    </source>
</reference>
<name>A0ACC0NHY2_RHOML</name>
<gene>
    <name evidence="1" type="ORF">RHMOL_Rhmol06G0265100</name>
</gene>
<accession>A0ACC0NHY2</accession>
<evidence type="ECO:0000313" key="1">
    <source>
        <dbReference type="EMBL" id="KAI8552414.1"/>
    </source>
</evidence>
<protein>
    <submittedName>
        <fullName evidence="1">Uncharacterized protein</fullName>
    </submittedName>
</protein>
<keyword evidence="2" id="KW-1185">Reference proteome</keyword>
<dbReference type="EMBL" id="CM046393">
    <property type="protein sequence ID" value="KAI8552414.1"/>
    <property type="molecule type" value="Genomic_DNA"/>
</dbReference>